<proteinExistence type="predicted"/>
<dbReference type="RefSeq" id="WP_347702830.1">
    <property type="nucleotide sequence ID" value="NZ_JBDPZD010000001.1"/>
</dbReference>
<protein>
    <submittedName>
        <fullName evidence="2">Uncharacterized protein</fullName>
    </submittedName>
</protein>
<reference evidence="2 3" key="1">
    <citation type="submission" date="2024-05" db="EMBL/GenBank/DDBJ databases">
        <title>Roseateles sp. DJS-2-20 16S ribosomal RNA gene Genome sequencing and assembly.</title>
        <authorList>
            <person name="Woo H."/>
        </authorList>
    </citation>
    <scope>NUCLEOTIDE SEQUENCE [LARGE SCALE GENOMIC DNA]</scope>
    <source>
        <strain evidence="2 3">DJS-2-20</strain>
    </source>
</reference>
<feature type="transmembrane region" description="Helical" evidence="1">
    <location>
        <begin position="69"/>
        <end position="86"/>
    </location>
</feature>
<dbReference type="EMBL" id="JBDPZD010000001">
    <property type="protein sequence ID" value="MEO3689991.1"/>
    <property type="molecule type" value="Genomic_DNA"/>
</dbReference>
<sequence length="123" mass="13544">MPLLRYFAHLPAGKQVLWCYLIWYLVTVVALFDPSPTLWLNSVGISAVIGFALQLSVAKGAQTDRWQTFRLFMMPFGVSSFASLIKGKGYVLVFPSDLQLLLISVAACGAFLAGCALLRRTMP</sequence>
<accession>A0ABV0FVP2</accession>
<keyword evidence="1" id="KW-0812">Transmembrane</keyword>
<dbReference type="Proteomes" id="UP001495147">
    <property type="component" value="Unassembled WGS sequence"/>
</dbReference>
<feature type="transmembrane region" description="Helical" evidence="1">
    <location>
        <begin position="98"/>
        <end position="118"/>
    </location>
</feature>
<evidence type="ECO:0000313" key="2">
    <source>
        <dbReference type="EMBL" id="MEO3689991.1"/>
    </source>
</evidence>
<keyword evidence="1" id="KW-0472">Membrane</keyword>
<evidence type="ECO:0000256" key="1">
    <source>
        <dbReference type="SAM" id="Phobius"/>
    </source>
</evidence>
<gene>
    <name evidence="2" type="ORF">ABDJ85_00820</name>
</gene>
<keyword evidence="1" id="KW-1133">Transmembrane helix</keyword>
<feature type="transmembrane region" description="Helical" evidence="1">
    <location>
        <begin position="38"/>
        <end position="57"/>
    </location>
</feature>
<evidence type="ECO:0000313" key="3">
    <source>
        <dbReference type="Proteomes" id="UP001495147"/>
    </source>
</evidence>
<feature type="transmembrane region" description="Helical" evidence="1">
    <location>
        <begin position="12"/>
        <end position="32"/>
    </location>
</feature>
<keyword evidence="3" id="KW-1185">Reference proteome</keyword>
<name>A0ABV0FVP2_9BURK</name>
<comment type="caution">
    <text evidence="2">The sequence shown here is derived from an EMBL/GenBank/DDBJ whole genome shotgun (WGS) entry which is preliminary data.</text>
</comment>
<organism evidence="2 3">
    <name type="scientific">Roseateles paludis</name>
    <dbReference type="NCBI Taxonomy" id="3145238"/>
    <lineage>
        <taxon>Bacteria</taxon>
        <taxon>Pseudomonadati</taxon>
        <taxon>Pseudomonadota</taxon>
        <taxon>Betaproteobacteria</taxon>
        <taxon>Burkholderiales</taxon>
        <taxon>Sphaerotilaceae</taxon>
        <taxon>Roseateles</taxon>
    </lineage>
</organism>